<dbReference type="Proteomes" id="UP000515856">
    <property type="component" value="Chromosome"/>
</dbReference>
<reference evidence="1 2" key="1">
    <citation type="submission" date="2020-08" db="EMBL/GenBank/DDBJ databases">
        <authorList>
            <person name="Liu C."/>
            <person name="Sun Q."/>
        </authorList>
    </citation>
    <scope>NUCLEOTIDE SEQUENCE [LARGE SCALE GENOMIC DNA]</scope>
    <source>
        <strain evidence="1 2">NSJ-61</strain>
    </source>
</reference>
<accession>A0A7G9GNM7</accession>
<dbReference type="KEGG" id="ehn:H9Q80_00185"/>
<proteinExistence type="predicted"/>
<gene>
    <name evidence="1" type="ORF">H9Q80_00185</name>
</gene>
<keyword evidence="2" id="KW-1185">Reference proteome</keyword>
<dbReference type="RefSeq" id="WP_118667123.1">
    <property type="nucleotide sequence ID" value="NZ_CP060636.1"/>
</dbReference>
<name>A0A7G9GNM7_9FIRM</name>
<dbReference type="AlphaFoldDB" id="A0A7G9GNM7"/>
<evidence type="ECO:0000313" key="2">
    <source>
        <dbReference type="Proteomes" id="UP000515856"/>
    </source>
</evidence>
<sequence length="123" mass="14058">MRLSKYVSNTYKDKLTIIRYVKIDNDDGTTGETQDPSPELVDIPCRISMLKPDERDTVTPDVDECYMRVKLFLDPHIEVKKSDKLIADQYLGGVKVQTYEGRAGKPFIYDLAQEVVLLEKTNA</sequence>
<evidence type="ECO:0008006" key="3">
    <source>
        <dbReference type="Google" id="ProtNLM"/>
    </source>
</evidence>
<organism evidence="1 2">
    <name type="scientific">[Eubacterium] hominis</name>
    <dbReference type="NCBI Taxonomy" id="2764325"/>
    <lineage>
        <taxon>Bacteria</taxon>
        <taxon>Bacillati</taxon>
        <taxon>Bacillota</taxon>
        <taxon>Erysipelotrichia</taxon>
        <taxon>Erysipelotrichales</taxon>
        <taxon>Erysipelotrichaceae</taxon>
        <taxon>Amedibacillus</taxon>
    </lineage>
</organism>
<protein>
    <recommendedName>
        <fullName evidence="3">Phage protein</fullName>
    </recommendedName>
</protein>
<dbReference type="EMBL" id="CP060636">
    <property type="protein sequence ID" value="QNM12409.1"/>
    <property type="molecule type" value="Genomic_DNA"/>
</dbReference>
<evidence type="ECO:0000313" key="1">
    <source>
        <dbReference type="EMBL" id="QNM12409.1"/>
    </source>
</evidence>